<proteinExistence type="predicted"/>
<sequence length="217" mass="25001">MEKLLQQVRDELIAHVIVESFHFMEPVRVKNAPQPWILLGAGNYAAVFYHPDYEDYAVKVYAIGKTGLKEEAAVYEKLGVHPAYSACYYVGENFLVLKRLRGVTVYECMKRGILVSEQAIKDIDAALDYAISKGLRPHDIHGKNVMVEHGRGLIVDISDFYKQEECKMWVDFKKAYYRLYLPVASRILFPVPGIMLEGVRKGYQVYRKRKKAQLARH</sequence>
<dbReference type="Gene3D" id="1.10.510.10">
    <property type="entry name" value="Transferase(Phosphotransferase) domain 1"/>
    <property type="match status" value="1"/>
</dbReference>
<keyword evidence="1" id="KW-0418">Kinase</keyword>
<dbReference type="PANTHER" id="PTHR37171">
    <property type="entry name" value="SERINE/THREONINE-PROTEIN KINASE YRZF-RELATED"/>
    <property type="match status" value="1"/>
</dbReference>
<dbReference type="PATRIC" id="fig|1886670.3.peg.1610"/>
<dbReference type="GO" id="GO:0016301">
    <property type="term" value="F:kinase activity"/>
    <property type="evidence" value="ECO:0007669"/>
    <property type="project" value="UniProtKB-KW"/>
</dbReference>
<gene>
    <name evidence="1" type="ORF">PTI45_01583</name>
</gene>
<evidence type="ECO:0000313" key="2">
    <source>
        <dbReference type="Proteomes" id="UP000094578"/>
    </source>
</evidence>
<evidence type="ECO:0000313" key="1">
    <source>
        <dbReference type="EMBL" id="ODP29072.1"/>
    </source>
</evidence>
<accession>A0A1E3L5H5</accession>
<dbReference type="SUPFAM" id="SSF56112">
    <property type="entry name" value="Protein kinase-like (PK-like)"/>
    <property type="match status" value="1"/>
</dbReference>
<dbReference type="InterPro" id="IPR011009">
    <property type="entry name" value="Kinase-like_dom_sf"/>
</dbReference>
<dbReference type="STRING" id="1886670.PTI45_01583"/>
<reference evidence="1 2" key="1">
    <citation type="submission" date="2016-08" db="EMBL/GenBank/DDBJ databases">
        <title>Genome sequencing of Paenibacillus sp. TI45-13ar, isolated from Korean traditional nuruk.</title>
        <authorList>
            <person name="Kim S.-J."/>
        </authorList>
    </citation>
    <scope>NUCLEOTIDE SEQUENCE [LARGE SCALE GENOMIC DNA]</scope>
    <source>
        <strain evidence="1 2">TI45-13ar</strain>
    </source>
</reference>
<comment type="caution">
    <text evidence="1">The sequence shown here is derived from an EMBL/GenBank/DDBJ whole genome shotgun (WGS) entry which is preliminary data.</text>
</comment>
<name>A0A1E3L5H5_9BACL</name>
<keyword evidence="2" id="KW-1185">Reference proteome</keyword>
<dbReference type="PANTHER" id="PTHR37171:SF1">
    <property type="entry name" value="SERINE_THREONINE-PROTEIN KINASE YRZF-RELATED"/>
    <property type="match status" value="1"/>
</dbReference>
<dbReference type="InterPro" id="IPR052396">
    <property type="entry name" value="Meiotic_Drive_Suppr_Kinase"/>
</dbReference>
<dbReference type="EMBL" id="MDER01000032">
    <property type="protein sequence ID" value="ODP29072.1"/>
    <property type="molecule type" value="Genomic_DNA"/>
</dbReference>
<dbReference type="RefSeq" id="WP_069327016.1">
    <property type="nucleotide sequence ID" value="NZ_MDER01000032.1"/>
</dbReference>
<dbReference type="Proteomes" id="UP000094578">
    <property type="component" value="Unassembled WGS sequence"/>
</dbReference>
<organism evidence="1 2">
    <name type="scientific">Paenibacillus nuruki</name>
    <dbReference type="NCBI Taxonomy" id="1886670"/>
    <lineage>
        <taxon>Bacteria</taxon>
        <taxon>Bacillati</taxon>
        <taxon>Bacillota</taxon>
        <taxon>Bacilli</taxon>
        <taxon>Bacillales</taxon>
        <taxon>Paenibacillaceae</taxon>
        <taxon>Paenibacillus</taxon>
    </lineage>
</organism>
<dbReference type="EC" id="2.7.1.-" evidence="1"/>
<dbReference type="AlphaFoldDB" id="A0A1E3L5H5"/>
<keyword evidence="1" id="KW-0808">Transferase</keyword>
<protein>
    <submittedName>
        <fullName evidence="1">Putative serine/threonine-protein kinase YrzF</fullName>
        <ecNumber evidence="1">2.7.1.-</ecNumber>
    </submittedName>
</protein>